<keyword evidence="10" id="KW-1185">Reference proteome</keyword>
<evidence type="ECO:0000256" key="7">
    <source>
        <dbReference type="PIRSR" id="PIRSR608901-2"/>
    </source>
</evidence>
<keyword evidence="5 8" id="KW-0472">Membrane</keyword>
<dbReference type="AlphaFoldDB" id="A0A345ZT06"/>
<feature type="binding site" evidence="6">
    <location>
        <position position="21"/>
    </location>
    <ligand>
        <name>Ca(2+)</name>
        <dbReference type="ChEBI" id="CHEBI:29108"/>
    </ligand>
</feature>
<dbReference type="OrthoDB" id="277121at2"/>
<evidence type="ECO:0000256" key="8">
    <source>
        <dbReference type="SAM" id="Phobius"/>
    </source>
</evidence>
<feature type="transmembrane region" description="Helical" evidence="8">
    <location>
        <begin position="23"/>
        <end position="40"/>
    </location>
</feature>
<evidence type="ECO:0000256" key="3">
    <source>
        <dbReference type="ARBA" id="ARBA00022801"/>
    </source>
</evidence>
<evidence type="ECO:0000313" key="9">
    <source>
        <dbReference type="EMBL" id="AXK80053.1"/>
    </source>
</evidence>
<dbReference type="KEGG" id="ptaw:DW352_05695"/>
<organism evidence="9 10">
    <name type="scientific">Pseudolabrys taiwanensis</name>
    <dbReference type="NCBI Taxonomy" id="331696"/>
    <lineage>
        <taxon>Bacteria</taxon>
        <taxon>Pseudomonadati</taxon>
        <taxon>Pseudomonadota</taxon>
        <taxon>Alphaproteobacteria</taxon>
        <taxon>Hyphomicrobiales</taxon>
        <taxon>Xanthobacteraceae</taxon>
        <taxon>Pseudolabrys</taxon>
    </lineage>
</organism>
<comment type="cofactor">
    <cofactor evidence="7">
        <name>Zn(2+)</name>
        <dbReference type="ChEBI" id="CHEBI:29105"/>
    </cofactor>
</comment>
<feature type="binding site" evidence="7">
    <location>
        <position position="189"/>
    </location>
    <ligand>
        <name>Zn(2+)</name>
        <dbReference type="ChEBI" id="CHEBI:29105"/>
        <note>catalytic</note>
    </ligand>
</feature>
<feature type="transmembrane region" description="Helical" evidence="8">
    <location>
        <begin position="190"/>
        <end position="208"/>
    </location>
</feature>
<evidence type="ECO:0008006" key="11">
    <source>
        <dbReference type="Google" id="ProtNLM"/>
    </source>
</evidence>
<keyword evidence="6" id="KW-0106">Calcium</keyword>
<dbReference type="InterPro" id="IPR008901">
    <property type="entry name" value="ACER"/>
</dbReference>
<dbReference type="GO" id="GO:0046872">
    <property type="term" value="F:metal ion binding"/>
    <property type="evidence" value="ECO:0007669"/>
    <property type="project" value="UniProtKB-KW"/>
</dbReference>
<reference evidence="9 10" key="1">
    <citation type="submission" date="2018-07" db="EMBL/GenBank/DDBJ databases">
        <authorList>
            <person name="Quirk P.G."/>
            <person name="Krulwich T.A."/>
        </authorList>
    </citation>
    <scope>NUCLEOTIDE SEQUENCE [LARGE SCALE GENOMIC DNA]</scope>
    <source>
        <strain evidence="9 10">CC-BB4</strain>
    </source>
</reference>
<evidence type="ECO:0000256" key="5">
    <source>
        <dbReference type="ARBA" id="ARBA00023136"/>
    </source>
</evidence>
<feature type="transmembrane region" description="Helical" evidence="8">
    <location>
        <begin position="76"/>
        <end position="95"/>
    </location>
</feature>
<feature type="transmembrane region" description="Helical" evidence="8">
    <location>
        <begin position="133"/>
        <end position="152"/>
    </location>
</feature>
<evidence type="ECO:0000313" key="10">
    <source>
        <dbReference type="Proteomes" id="UP000254889"/>
    </source>
</evidence>
<keyword evidence="6" id="KW-0479">Metal-binding</keyword>
<dbReference type="GO" id="GO:0016811">
    <property type="term" value="F:hydrolase activity, acting on carbon-nitrogen (but not peptide) bonds, in linear amides"/>
    <property type="evidence" value="ECO:0007669"/>
    <property type="project" value="InterPro"/>
</dbReference>
<feature type="transmembrane region" description="Helical" evidence="8">
    <location>
        <begin position="100"/>
        <end position="121"/>
    </location>
</feature>
<dbReference type="RefSeq" id="WP_115689334.1">
    <property type="nucleotide sequence ID" value="NZ_CP031417.1"/>
</dbReference>
<dbReference type="GO" id="GO:0006672">
    <property type="term" value="P:ceramide metabolic process"/>
    <property type="evidence" value="ECO:0007669"/>
    <property type="project" value="InterPro"/>
</dbReference>
<evidence type="ECO:0000256" key="1">
    <source>
        <dbReference type="ARBA" id="ARBA00004141"/>
    </source>
</evidence>
<feature type="binding site" evidence="7">
    <location>
        <position position="70"/>
    </location>
    <ligand>
        <name>Zn(2+)</name>
        <dbReference type="ChEBI" id="CHEBI:29105"/>
        <note>catalytic</note>
    </ligand>
</feature>
<keyword evidence="2 8" id="KW-0812">Transmembrane</keyword>
<keyword evidence="7" id="KW-0862">Zinc</keyword>
<keyword evidence="4 8" id="KW-1133">Transmembrane helix</keyword>
<evidence type="ECO:0000256" key="2">
    <source>
        <dbReference type="ARBA" id="ARBA00022692"/>
    </source>
</evidence>
<feature type="binding site" evidence="7">
    <location>
        <position position="193"/>
    </location>
    <ligand>
        <name>Zn(2+)</name>
        <dbReference type="ChEBI" id="CHEBI:29105"/>
        <note>catalytic</note>
    </ligand>
</feature>
<dbReference type="EMBL" id="CP031417">
    <property type="protein sequence ID" value="AXK80053.1"/>
    <property type="molecule type" value="Genomic_DNA"/>
</dbReference>
<dbReference type="Proteomes" id="UP000254889">
    <property type="component" value="Chromosome"/>
</dbReference>
<evidence type="ECO:0000256" key="6">
    <source>
        <dbReference type="PIRSR" id="PIRSR608901-1"/>
    </source>
</evidence>
<evidence type="ECO:0000256" key="4">
    <source>
        <dbReference type="ARBA" id="ARBA00022989"/>
    </source>
</evidence>
<feature type="transmembrane region" description="Helical" evidence="8">
    <location>
        <begin position="159"/>
        <end position="178"/>
    </location>
</feature>
<sequence length="220" mass="23747">MDWSRPVDLYCERTDPSFWAEPVNAVTNASFLIAAAIAFIQWQRKGERDWPVLLLVVITAVIGVGSFIFHTVATRGAALFDTIPIAVFIYGYLFFALRRYLGLSLMMAAALLIAFLAATYAEAAIVPRGALNGSHAYLPALGATFVIGFLTLQRRAGPLIIAAGVTIALSLTFRSIDMAVCESFPLGTHFLWHSLNGLGLYLLLRAALLDKAAAPVTKAG</sequence>
<accession>A0A345ZT06</accession>
<dbReference type="GO" id="GO:0016020">
    <property type="term" value="C:membrane"/>
    <property type="evidence" value="ECO:0007669"/>
    <property type="project" value="UniProtKB-SubCell"/>
</dbReference>
<gene>
    <name evidence="9" type="ORF">DW352_05695</name>
</gene>
<dbReference type="Pfam" id="PF05875">
    <property type="entry name" value="Ceramidase"/>
    <property type="match status" value="1"/>
</dbReference>
<proteinExistence type="predicted"/>
<feature type="transmembrane region" description="Helical" evidence="8">
    <location>
        <begin position="52"/>
        <end position="70"/>
    </location>
</feature>
<keyword evidence="3" id="KW-0378">Hydrolase</keyword>
<protein>
    <recommendedName>
        <fullName evidence="11">Ceramidase</fullName>
    </recommendedName>
</protein>
<comment type="subcellular location">
    <subcellularLocation>
        <location evidence="1">Membrane</location>
        <topology evidence="1">Multi-pass membrane protein</topology>
    </subcellularLocation>
</comment>
<name>A0A345ZT06_9HYPH</name>